<evidence type="ECO:0000313" key="3">
    <source>
        <dbReference type="Proteomes" id="UP001501759"/>
    </source>
</evidence>
<sequence length="94" mass="10158">MDSTHTALRPVPTGGRTARPYAEAIDDQRGHPPIYAQLVAEWRAEGRGVPERRAIRQVVWASFAAPVPEKDEVESVAAATPVPAVPVPRGLPGW</sequence>
<organism evidence="2 3">
    <name type="scientific">Streptomyces siamensis</name>
    <dbReference type="NCBI Taxonomy" id="1274986"/>
    <lineage>
        <taxon>Bacteria</taxon>
        <taxon>Bacillati</taxon>
        <taxon>Actinomycetota</taxon>
        <taxon>Actinomycetes</taxon>
        <taxon>Kitasatosporales</taxon>
        <taxon>Streptomycetaceae</taxon>
        <taxon>Streptomyces</taxon>
    </lineage>
</organism>
<name>A0ABP9J410_9ACTN</name>
<evidence type="ECO:0000313" key="2">
    <source>
        <dbReference type="EMBL" id="GAA5018160.1"/>
    </source>
</evidence>
<accession>A0ABP9J410</accession>
<protein>
    <submittedName>
        <fullName evidence="2">Uncharacterized protein</fullName>
    </submittedName>
</protein>
<dbReference type="EMBL" id="BAABKB010000016">
    <property type="protein sequence ID" value="GAA5018160.1"/>
    <property type="molecule type" value="Genomic_DNA"/>
</dbReference>
<proteinExistence type="predicted"/>
<reference evidence="3" key="1">
    <citation type="journal article" date="2019" name="Int. J. Syst. Evol. Microbiol.">
        <title>The Global Catalogue of Microorganisms (GCM) 10K type strain sequencing project: providing services to taxonomists for standard genome sequencing and annotation.</title>
        <authorList>
            <consortium name="The Broad Institute Genomics Platform"/>
            <consortium name="The Broad Institute Genome Sequencing Center for Infectious Disease"/>
            <person name="Wu L."/>
            <person name="Ma J."/>
        </authorList>
    </citation>
    <scope>NUCLEOTIDE SEQUENCE [LARGE SCALE GENOMIC DNA]</scope>
    <source>
        <strain evidence="3">JCM 18409</strain>
    </source>
</reference>
<dbReference type="Proteomes" id="UP001501759">
    <property type="component" value="Unassembled WGS sequence"/>
</dbReference>
<keyword evidence="3" id="KW-1185">Reference proteome</keyword>
<gene>
    <name evidence="2" type="ORF">GCM10023335_45500</name>
</gene>
<dbReference type="RefSeq" id="WP_345652171.1">
    <property type="nucleotide sequence ID" value="NZ_BAABKB010000016.1"/>
</dbReference>
<feature type="region of interest" description="Disordered" evidence="1">
    <location>
        <begin position="1"/>
        <end position="28"/>
    </location>
</feature>
<evidence type="ECO:0000256" key="1">
    <source>
        <dbReference type="SAM" id="MobiDB-lite"/>
    </source>
</evidence>
<comment type="caution">
    <text evidence="2">The sequence shown here is derived from an EMBL/GenBank/DDBJ whole genome shotgun (WGS) entry which is preliminary data.</text>
</comment>